<evidence type="ECO:0000256" key="1">
    <source>
        <dbReference type="ARBA" id="ARBA00022555"/>
    </source>
</evidence>
<dbReference type="CDD" id="cd02798">
    <property type="entry name" value="tRNA_bind_CsaA"/>
    <property type="match status" value="1"/>
</dbReference>
<dbReference type="STRING" id="1476583.DEIPH_ctg046orf0045"/>
<evidence type="ECO:0000313" key="5">
    <source>
        <dbReference type="EMBL" id="EYB67243.1"/>
    </source>
</evidence>
<dbReference type="InterPro" id="IPR002547">
    <property type="entry name" value="tRNA-bd_dom"/>
</dbReference>
<protein>
    <submittedName>
        <fullName evidence="5">tRNA-bin</fullName>
    </submittedName>
</protein>
<keyword evidence="6" id="KW-1185">Reference proteome</keyword>
<dbReference type="PANTHER" id="PTHR11586:SF37">
    <property type="entry name" value="TRNA-BINDING DOMAIN-CONTAINING PROTEIN"/>
    <property type="match status" value="1"/>
</dbReference>
<organism evidence="5 6">
    <name type="scientific">Deinococcus phoenicis</name>
    <dbReference type="NCBI Taxonomy" id="1476583"/>
    <lineage>
        <taxon>Bacteria</taxon>
        <taxon>Thermotogati</taxon>
        <taxon>Deinococcota</taxon>
        <taxon>Deinococci</taxon>
        <taxon>Deinococcales</taxon>
        <taxon>Deinococcaceae</taxon>
        <taxon>Deinococcus</taxon>
    </lineage>
</organism>
<feature type="domain" description="TRNA-binding" evidence="4">
    <location>
        <begin position="15"/>
        <end position="120"/>
    </location>
</feature>
<proteinExistence type="predicted"/>
<dbReference type="PANTHER" id="PTHR11586">
    <property type="entry name" value="TRNA-AMINOACYLATION COFACTOR ARC1 FAMILY MEMBER"/>
    <property type="match status" value="1"/>
</dbReference>
<sequence length="120" mass="13051">MMATELKETVTYEETLGQLDIRLGRVVGVALEPSAPKPAYRLTVDFGKYGRRVSVGRFTQHTLEELLGQQVVGVLNFEARQVGEVMSEVLILGVQVPGAASGEATFLTPERDAKLGSKVF</sequence>
<gene>
    <name evidence="5" type="ORF">DEIPH_ctg046orf0045</name>
</gene>
<dbReference type="SUPFAM" id="SSF50249">
    <property type="entry name" value="Nucleic acid-binding proteins"/>
    <property type="match status" value="1"/>
</dbReference>
<dbReference type="PROSITE" id="PS50886">
    <property type="entry name" value="TRBD"/>
    <property type="match status" value="1"/>
</dbReference>
<dbReference type="EMBL" id="JHAC01000044">
    <property type="protein sequence ID" value="EYB67243.1"/>
    <property type="molecule type" value="Genomic_DNA"/>
</dbReference>
<reference evidence="5 6" key="1">
    <citation type="submission" date="2014-03" db="EMBL/GenBank/DDBJ databases">
        <title>Draft genome sequence of Deinococcus phoenicis 1P10ME.</title>
        <authorList>
            <person name="Stepanov V.G."/>
            <person name="Vaishampayan P."/>
            <person name="Venkateswaran K."/>
            <person name="Fox G.E."/>
        </authorList>
    </citation>
    <scope>NUCLEOTIDE SEQUENCE [LARGE SCALE GENOMIC DNA]</scope>
    <source>
        <strain evidence="5 6">1P10ME</strain>
    </source>
</reference>
<evidence type="ECO:0000256" key="3">
    <source>
        <dbReference type="PROSITE-ProRule" id="PRU00209"/>
    </source>
</evidence>
<dbReference type="InterPro" id="IPR051270">
    <property type="entry name" value="Tyrosine-tRNA_ligase_regulator"/>
</dbReference>
<dbReference type="InterPro" id="IPR012340">
    <property type="entry name" value="NA-bd_OB-fold"/>
</dbReference>
<dbReference type="Pfam" id="PF01588">
    <property type="entry name" value="tRNA_bind"/>
    <property type="match status" value="1"/>
</dbReference>
<dbReference type="AlphaFoldDB" id="A0A016QME5"/>
<evidence type="ECO:0000259" key="4">
    <source>
        <dbReference type="PROSITE" id="PS50886"/>
    </source>
</evidence>
<dbReference type="GO" id="GO:0000049">
    <property type="term" value="F:tRNA binding"/>
    <property type="evidence" value="ECO:0007669"/>
    <property type="project" value="UniProtKB-UniRule"/>
</dbReference>
<evidence type="ECO:0000313" key="6">
    <source>
        <dbReference type="Proteomes" id="UP000020492"/>
    </source>
</evidence>
<keyword evidence="1 3" id="KW-0820">tRNA-binding</keyword>
<name>A0A016QME5_9DEIO</name>
<comment type="caution">
    <text evidence="5">The sequence shown here is derived from an EMBL/GenBank/DDBJ whole genome shotgun (WGS) entry which is preliminary data.</text>
</comment>
<accession>A0A016QME5</accession>
<evidence type="ECO:0000256" key="2">
    <source>
        <dbReference type="ARBA" id="ARBA00022884"/>
    </source>
</evidence>
<keyword evidence="2 3" id="KW-0694">RNA-binding</keyword>
<dbReference type="eggNOG" id="COG0073">
    <property type="taxonomic scope" value="Bacteria"/>
</dbReference>
<dbReference type="PATRIC" id="fig|1476583.3.peg.2718"/>
<dbReference type="Gene3D" id="2.40.50.140">
    <property type="entry name" value="Nucleic acid-binding proteins"/>
    <property type="match status" value="1"/>
</dbReference>
<dbReference type="Proteomes" id="UP000020492">
    <property type="component" value="Unassembled WGS sequence"/>
</dbReference>